<name>A0ACB7UNS3_DIOAL</name>
<keyword evidence="1" id="KW-0378">Hydrolase</keyword>
<gene>
    <name evidence="1" type="ORF">IHE45_15G111800</name>
</gene>
<organism evidence="1 2">
    <name type="scientific">Dioscorea alata</name>
    <name type="common">Purple yam</name>
    <dbReference type="NCBI Taxonomy" id="55571"/>
    <lineage>
        <taxon>Eukaryota</taxon>
        <taxon>Viridiplantae</taxon>
        <taxon>Streptophyta</taxon>
        <taxon>Embryophyta</taxon>
        <taxon>Tracheophyta</taxon>
        <taxon>Spermatophyta</taxon>
        <taxon>Magnoliopsida</taxon>
        <taxon>Liliopsida</taxon>
        <taxon>Dioscoreales</taxon>
        <taxon>Dioscoreaceae</taxon>
        <taxon>Dioscorea</taxon>
    </lineage>
</organism>
<dbReference type="EMBL" id="CM037025">
    <property type="protein sequence ID" value="KAH7662136.1"/>
    <property type="molecule type" value="Genomic_DNA"/>
</dbReference>
<evidence type="ECO:0000313" key="1">
    <source>
        <dbReference type="EMBL" id="KAH7662136.1"/>
    </source>
</evidence>
<dbReference type="Proteomes" id="UP000827976">
    <property type="component" value="Chromosome 15"/>
</dbReference>
<keyword evidence="2" id="KW-1185">Reference proteome</keyword>
<reference evidence="2" key="1">
    <citation type="journal article" date="2022" name="Nat. Commun.">
        <title>Chromosome evolution and the genetic basis of agronomically important traits in greater yam.</title>
        <authorList>
            <person name="Bredeson J.V."/>
            <person name="Lyons J.B."/>
            <person name="Oniyinde I.O."/>
            <person name="Okereke N.R."/>
            <person name="Kolade O."/>
            <person name="Nnabue I."/>
            <person name="Nwadili C.O."/>
            <person name="Hribova E."/>
            <person name="Parker M."/>
            <person name="Nwogha J."/>
            <person name="Shu S."/>
            <person name="Carlson J."/>
            <person name="Kariba R."/>
            <person name="Muthemba S."/>
            <person name="Knop K."/>
            <person name="Barton G.J."/>
            <person name="Sherwood A.V."/>
            <person name="Lopez-Montes A."/>
            <person name="Asiedu R."/>
            <person name="Jamnadass R."/>
            <person name="Muchugi A."/>
            <person name="Goodstein D."/>
            <person name="Egesi C.N."/>
            <person name="Featherston J."/>
            <person name="Asfaw A."/>
            <person name="Simpson G.G."/>
            <person name="Dolezel J."/>
            <person name="Hendre P.S."/>
            <person name="Van Deynze A."/>
            <person name="Kumar P.L."/>
            <person name="Obidiegwu J.E."/>
            <person name="Bhattacharjee R."/>
            <person name="Rokhsar D.S."/>
        </authorList>
    </citation>
    <scope>NUCLEOTIDE SEQUENCE [LARGE SCALE GENOMIC DNA]</scope>
    <source>
        <strain evidence="2">cv. TDa95/00328</strain>
    </source>
</reference>
<accession>A0ACB7UNS3</accession>
<protein>
    <submittedName>
        <fullName evidence="1">P-loop containing nucleoside triphosphate hydrolase protein</fullName>
    </submittedName>
</protein>
<comment type="caution">
    <text evidence="1">The sequence shown here is derived from an EMBL/GenBank/DDBJ whole genome shotgun (WGS) entry which is preliminary data.</text>
</comment>
<proteinExistence type="predicted"/>
<sequence length="822" mass="93688">MGGAGKTTLVKEVAKQAKKQKLFGEVVMVTVSQNIDLKRIQRAVKLAERLATTQNKILVILDDLWEPLHLPMVGIRLPEMVATCKVVITTRNKDVCKRMSCREIIELKTLLDEESWDLFKSRAGDAVDSLMRRELTQNIVKECATMPLALVVLGEALKGKSPKIWGALLMGLIMSEVDLPGVSKQDFKSIQLSFDFLESEAAKSCFFHCCLYPEDYDIPKEELMHMMVGGGLLIGVETLNDAQGIVDILLNQLKARALLLQGSSEGYVRMHDVVRDVAIQISAKDHGFYVQDGQGWRDWPENIDPNCRRLSLMGNDIQDLSPGPMEYPRLETLILRGNKRLASIPEMFLRHMGSLMVLDLSSTRIKSLPKSVSCLTNLRVLNLRNCHYLKDISHINGLKMLEILILEGCPVSIAPEGVGWPQNLRFVNLSCSVDDYFSKEFPRFRWLEQLFMNKFAGSFQELIISLRHLTHLFIAEVDLDDPLSHELVSPSSWPDRLLKFSLSFLKDRPWNWHDSIDRRGLKLMGTKPLALWVKRLRETTTQLALVEFQETELIPIDWLSLSSLQYLELVNWPNLTKMLGDELLFHEQISFSQLKEMIIDNCPRLTSLLPFSLWQKLEGLRVKDCPMMLELFPCLFPALEILNIRDCQEMSEMISPPASLQAPCFFQRLRELHIKSCPRLTHLFSYKQAIGMQHLTHLYIQDCAALEAVVISTENKDEASASTSTRIVDHESFNSLFPNLTNLFLFDLPQLNAFNHPAALPIGWLYLKYPWIKKCPKLQLPLLRAYTNPQTSGIGREEEEEQTDDADREGGGDSEPDWKLEG</sequence>
<evidence type="ECO:0000313" key="2">
    <source>
        <dbReference type="Proteomes" id="UP000827976"/>
    </source>
</evidence>